<protein>
    <submittedName>
        <fullName evidence="2">Alkylhydroperoxidase AhpD family core domain-containing protein</fullName>
    </submittedName>
</protein>
<dbReference type="SUPFAM" id="SSF69118">
    <property type="entry name" value="AhpD-like"/>
    <property type="match status" value="1"/>
</dbReference>
<dbReference type="InterPro" id="IPR003779">
    <property type="entry name" value="CMD-like"/>
</dbReference>
<organism evidence="2 3">
    <name type="scientific">Pseudarcicella hirudinis</name>
    <dbReference type="NCBI Taxonomy" id="1079859"/>
    <lineage>
        <taxon>Bacteria</taxon>
        <taxon>Pseudomonadati</taxon>
        <taxon>Bacteroidota</taxon>
        <taxon>Cytophagia</taxon>
        <taxon>Cytophagales</taxon>
        <taxon>Flectobacillaceae</taxon>
        <taxon>Pseudarcicella</taxon>
    </lineage>
</organism>
<dbReference type="NCBIfam" id="TIGR00778">
    <property type="entry name" value="ahpD_dom"/>
    <property type="match status" value="1"/>
</dbReference>
<dbReference type="EMBL" id="FOXH01000004">
    <property type="protein sequence ID" value="SFP64740.1"/>
    <property type="molecule type" value="Genomic_DNA"/>
</dbReference>
<dbReference type="STRING" id="1079859.SAMN04515674_104364"/>
<keyword evidence="3" id="KW-1185">Reference proteome</keyword>
<accession>A0A1I5S220</accession>
<name>A0A1I5S220_9BACT</name>
<dbReference type="AlphaFoldDB" id="A0A1I5S220"/>
<evidence type="ECO:0000313" key="3">
    <source>
        <dbReference type="Proteomes" id="UP000199306"/>
    </source>
</evidence>
<reference evidence="2 3" key="1">
    <citation type="submission" date="2016-10" db="EMBL/GenBank/DDBJ databases">
        <authorList>
            <person name="de Groot N.N."/>
        </authorList>
    </citation>
    <scope>NUCLEOTIDE SEQUENCE [LARGE SCALE GENOMIC DNA]</scope>
    <source>
        <strain evidence="3">E92,LMG 26720,CCM 7988</strain>
    </source>
</reference>
<keyword evidence="2" id="KW-0575">Peroxidase</keyword>
<dbReference type="Gene3D" id="1.20.1290.10">
    <property type="entry name" value="AhpD-like"/>
    <property type="match status" value="1"/>
</dbReference>
<sequence length="153" mass="17387">MIQNTALKMERIKINQVEPEAYKAMIAFDKYLGTTGLNPLHKELIKIRSSQLNGCAYCIDMHTRDARSLGETEQRIYALSAWRDTPFFSVEERAILALTEEVTLITQKVSDETYAEAVRVLGEKYVAQVIMAIIIINSWNRIGVATHLMPALR</sequence>
<gene>
    <name evidence="2" type="ORF">SAMN04515674_104364</name>
</gene>
<dbReference type="PANTHER" id="PTHR34846">
    <property type="entry name" value="4-CARBOXYMUCONOLACTONE DECARBOXYLASE FAMILY PROTEIN (AFU_ORTHOLOGUE AFUA_6G11590)"/>
    <property type="match status" value="1"/>
</dbReference>
<evidence type="ECO:0000313" key="2">
    <source>
        <dbReference type="EMBL" id="SFP64740.1"/>
    </source>
</evidence>
<proteinExistence type="predicted"/>
<dbReference type="Pfam" id="PF02627">
    <property type="entry name" value="CMD"/>
    <property type="match status" value="1"/>
</dbReference>
<keyword evidence="2" id="KW-0560">Oxidoreductase</keyword>
<dbReference type="GO" id="GO:0051920">
    <property type="term" value="F:peroxiredoxin activity"/>
    <property type="evidence" value="ECO:0007669"/>
    <property type="project" value="InterPro"/>
</dbReference>
<dbReference type="Proteomes" id="UP000199306">
    <property type="component" value="Unassembled WGS sequence"/>
</dbReference>
<evidence type="ECO:0000259" key="1">
    <source>
        <dbReference type="Pfam" id="PF02627"/>
    </source>
</evidence>
<dbReference type="InterPro" id="IPR029032">
    <property type="entry name" value="AhpD-like"/>
</dbReference>
<dbReference type="InterPro" id="IPR004675">
    <property type="entry name" value="AhpD_core"/>
</dbReference>
<dbReference type="PANTHER" id="PTHR34846:SF10">
    <property type="entry name" value="CYTOPLASMIC PROTEIN"/>
    <property type="match status" value="1"/>
</dbReference>
<feature type="domain" description="Carboxymuconolactone decarboxylase-like" evidence="1">
    <location>
        <begin position="19"/>
        <end position="101"/>
    </location>
</feature>